<feature type="domain" description="PPC" evidence="1">
    <location>
        <begin position="6"/>
        <end position="152"/>
    </location>
</feature>
<evidence type="ECO:0000313" key="2">
    <source>
        <dbReference type="EMBL" id="ANW12110.1"/>
    </source>
</evidence>
<dbReference type="Gene3D" id="3.30.1330.80">
    <property type="entry name" value="Hypothetical protein, similar to alpha- acetolactate decarboxylase, domain 2"/>
    <property type="match status" value="1"/>
</dbReference>
<name>A0A1B1V578_STRAO</name>
<accession>A0A1B1V578</accession>
<protein>
    <submittedName>
        <fullName evidence="2">Putative DNA binding protein</fullName>
    </submittedName>
</protein>
<reference evidence="2" key="1">
    <citation type="journal article" date="2014" name="ChemBioChem">
        <title>A tryptophan 6-halogenase and an amidotransferase are involved in thienodolin biosynthesis.</title>
        <authorList>
            <person name="Milbredt D."/>
            <person name="Patallo E.P."/>
            <person name="van Pee K.H."/>
        </authorList>
    </citation>
    <scope>NUCLEOTIDE SEQUENCE</scope>
    <source>
        <strain evidence="2">MJ286-76F7</strain>
    </source>
</reference>
<sequence length="153" mass="17201">MRSSELTIGRSFGLNFDHKEDFFQTLADFCKENDVRQGYIPMFLAAFAETEIAGTCDRVEDPEAPVRLPVYLEKVEAVGSGTFSYDPDRDIVVPHVHVTVGLKQQSALAYSSHLISATVQYLTEMLIVEVASPHMRRPVKTELYDVPLLTFES</sequence>
<dbReference type="PROSITE" id="PS51742">
    <property type="entry name" value="PPC"/>
    <property type="match status" value="1"/>
</dbReference>
<dbReference type="Pfam" id="PF03479">
    <property type="entry name" value="PCC"/>
    <property type="match status" value="1"/>
</dbReference>
<evidence type="ECO:0000259" key="1">
    <source>
        <dbReference type="PROSITE" id="PS51742"/>
    </source>
</evidence>
<dbReference type="SUPFAM" id="SSF117856">
    <property type="entry name" value="AF0104/ALDC/Ptd012-like"/>
    <property type="match status" value="1"/>
</dbReference>
<gene>
    <name evidence="2" type="primary">thdB</name>
</gene>
<dbReference type="AlphaFoldDB" id="A0A1B1V578"/>
<proteinExistence type="predicted"/>
<dbReference type="InterPro" id="IPR005175">
    <property type="entry name" value="PPC_dom"/>
</dbReference>
<reference evidence="2" key="2">
    <citation type="submission" date="2016-01" db="EMBL/GenBank/DDBJ databases">
        <authorList>
            <person name="Oliw E.H."/>
        </authorList>
    </citation>
    <scope>NUCLEOTIDE SEQUENCE</scope>
    <source>
        <strain evidence="2">MJ286-76F7</strain>
    </source>
</reference>
<organism evidence="2">
    <name type="scientific">Streptomyces albogriseolus</name>
    <dbReference type="NCBI Taxonomy" id="1887"/>
    <lineage>
        <taxon>Bacteria</taxon>
        <taxon>Bacillati</taxon>
        <taxon>Actinomycetota</taxon>
        <taxon>Actinomycetes</taxon>
        <taxon>Kitasatosporales</taxon>
        <taxon>Streptomycetaceae</taxon>
        <taxon>Streptomyces</taxon>
        <taxon>Streptomyces albogriseolus group</taxon>
    </lineage>
</organism>
<dbReference type="EMBL" id="KU569241">
    <property type="protein sequence ID" value="ANW12110.1"/>
    <property type="molecule type" value="Genomic_DNA"/>
</dbReference>